<evidence type="ECO:0000256" key="4">
    <source>
        <dbReference type="ARBA" id="ARBA00022553"/>
    </source>
</evidence>
<feature type="transmembrane region" description="Helical" evidence="13">
    <location>
        <begin position="179"/>
        <end position="206"/>
    </location>
</feature>
<evidence type="ECO:0000256" key="13">
    <source>
        <dbReference type="SAM" id="Phobius"/>
    </source>
</evidence>
<dbReference type="GO" id="GO:0005524">
    <property type="term" value="F:ATP binding"/>
    <property type="evidence" value="ECO:0007669"/>
    <property type="project" value="UniProtKB-KW"/>
</dbReference>
<dbReference type="RefSeq" id="WP_009602222.1">
    <property type="nucleotide sequence ID" value="NZ_AEIU01000086.1"/>
</dbReference>
<dbReference type="CDD" id="cd00082">
    <property type="entry name" value="HisKA"/>
    <property type="match status" value="1"/>
</dbReference>
<dbReference type="Gene3D" id="3.30.565.10">
    <property type="entry name" value="Histidine kinase-like ATPase, C-terminal domain"/>
    <property type="match status" value="1"/>
</dbReference>
<evidence type="ECO:0000256" key="5">
    <source>
        <dbReference type="ARBA" id="ARBA00022679"/>
    </source>
</evidence>
<keyword evidence="5" id="KW-0808">Transferase</keyword>
<dbReference type="SMART" id="SM00387">
    <property type="entry name" value="HATPase_c"/>
    <property type="match status" value="1"/>
</dbReference>
<evidence type="ECO:0000313" key="15">
    <source>
        <dbReference type="EMBL" id="EFP95817.1"/>
    </source>
</evidence>
<dbReference type="FunFam" id="3.30.565.10:FF:000006">
    <property type="entry name" value="Sensor histidine kinase WalK"/>
    <property type="match status" value="1"/>
</dbReference>
<evidence type="ECO:0000256" key="9">
    <source>
        <dbReference type="ARBA" id="ARBA00022840"/>
    </source>
</evidence>
<dbReference type="OrthoDB" id="9809766at2"/>
<evidence type="ECO:0000259" key="14">
    <source>
        <dbReference type="PROSITE" id="PS50109"/>
    </source>
</evidence>
<keyword evidence="12 13" id="KW-0472">Membrane</keyword>
<comment type="caution">
    <text evidence="15">The sequence shown here is derived from an EMBL/GenBank/DDBJ whole genome shotgun (WGS) entry which is preliminary data.</text>
</comment>
<keyword evidence="4" id="KW-0597">Phosphoprotein</keyword>
<evidence type="ECO:0000256" key="2">
    <source>
        <dbReference type="ARBA" id="ARBA00004141"/>
    </source>
</evidence>
<keyword evidence="11" id="KW-0902">Two-component regulatory system</keyword>
<comment type="catalytic activity">
    <reaction evidence="1">
        <text>ATP + protein L-histidine = ADP + protein N-phospho-L-histidine.</text>
        <dbReference type="EC" id="2.7.13.3"/>
    </reaction>
</comment>
<dbReference type="Pfam" id="PF02518">
    <property type="entry name" value="HATPase_c"/>
    <property type="match status" value="1"/>
</dbReference>
<evidence type="ECO:0000256" key="12">
    <source>
        <dbReference type="ARBA" id="ARBA00023136"/>
    </source>
</evidence>
<dbReference type="InterPro" id="IPR004358">
    <property type="entry name" value="Sig_transdc_His_kin-like_C"/>
</dbReference>
<dbReference type="PANTHER" id="PTHR45436:SF14">
    <property type="entry name" value="SENSOR PROTEIN QSEC"/>
    <property type="match status" value="1"/>
</dbReference>
<dbReference type="SMART" id="SM00388">
    <property type="entry name" value="HisKA"/>
    <property type="match status" value="1"/>
</dbReference>
<feature type="domain" description="Histidine kinase" evidence="14">
    <location>
        <begin position="263"/>
        <end position="477"/>
    </location>
</feature>
<proteinExistence type="predicted"/>
<dbReference type="Pfam" id="PF00512">
    <property type="entry name" value="HisKA"/>
    <property type="match status" value="1"/>
</dbReference>
<reference evidence="15 16" key="1">
    <citation type="journal article" date="2012" name="Int. J. Syst. Evol. Microbiol.">
        <title>Vibrio caribbeanicus sp. nov., isolated from the marine sponge Scleritoderma cyanea.</title>
        <authorList>
            <person name="Hoffmann M."/>
            <person name="Monday S.R."/>
            <person name="Allard M.W."/>
            <person name="Strain E.A."/>
            <person name="Whittaker P."/>
            <person name="Naum M."/>
            <person name="McCarthy P.J."/>
            <person name="Lopez J.V."/>
            <person name="Fischer M."/>
            <person name="Brown E.W."/>
        </authorList>
    </citation>
    <scope>NUCLEOTIDE SEQUENCE [LARGE SCALE GENOMIC DNA]</scope>
    <source>
        <strain evidence="15 16">ATCC BAA-2122</strain>
    </source>
</reference>
<evidence type="ECO:0000256" key="8">
    <source>
        <dbReference type="ARBA" id="ARBA00022777"/>
    </source>
</evidence>
<dbReference type="AlphaFoldDB" id="E3BMA5"/>
<keyword evidence="6 13" id="KW-0812">Transmembrane</keyword>
<dbReference type="PRINTS" id="PR00344">
    <property type="entry name" value="BCTRLSENSOR"/>
</dbReference>
<keyword evidence="7" id="KW-0547">Nucleotide-binding</keyword>
<dbReference type="STRING" id="796620.VIBC2010_14099"/>
<evidence type="ECO:0000256" key="10">
    <source>
        <dbReference type="ARBA" id="ARBA00022989"/>
    </source>
</evidence>
<dbReference type="EMBL" id="AEIU01000086">
    <property type="protein sequence ID" value="EFP95817.1"/>
    <property type="molecule type" value="Genomic_DNA"/>
</dbReference>
<dbReference type="PANTHER" id="PTHR45436">
    <property type="entry name" value="SENSOR HISTIDINE KINASE YKOH"/>
    <property type="match status" value="1"/>
</dbReference>
<organism evidence="15 16">
    <name type="scientific">Vibrio caribbeanicus ATCC BAA-2122</name>
    <dbReference type="NCBI Taxonomy" id="796620"/>
    <lineage>
        <taxon>Bacteria</taxon>
        <taxon>Pseudomonadati</taxon>
        <taxon>Pseudomonadota</taxon>
        <taxon>Gammaproteobacteria</taxon>
        <taxon>Vibrionales</taxon>
        <taxon>Vibrionaceae</taxon>
        <taxon>Vibrio</taxon>
    </lineage>
</organism>
<dbReference type="InterPro" id="IPR003594">
    <property type="entry name" value="HATPase_dom"/>
</dbReference>
<dbReference type="EC" id="2.7.13.3" evidence="3"/>
<evidence type="ECO:0000256" key="11">
    <source>
        <dbReference type="ARBA" id="ARBA00023012"/>
    </source>
</evidence>
<dbReference type="GO" id="GO:0005886">
    <property type="term" value="C:plasma membrane"/>
    <property type="evidence" value="ECO:0007669"/>
    <property type="project" value="UniProtKB-ARBA"/>
</dbReference>
<evidence type="ECO:0000256" key="6">
    <source>
        <dbReference type="ARBA" id="ARBA00022692"/>
    </source>
</evidence>
<dbReference type="PROSITE" id="PS50109">
    <property type="entry name" value="HIS_KIN"/>
    <property type="match status" value="1"/>
</dbReference>
<keyword evidence="16" id="KW-1185">Reference proteome</keyword>
<gene>
    <name evidence="15" type="ORF">VIBC2010_14099</name>
</gene>
<dbReference type="InterPro" id="IPR050428">
    <property type="entry name" value="TCS_sensor_his_kinase"/>
</dbReference>
<sequence>MKLISVKQRVALASVLLCLAVITASTTWVYFDTRQAVNDIDDARLEDLSESFFKVLLFTDPSVIGADKDSDPQSLVSNLNSRTSTQKELENWSKSRLLEDNFAYLLFDNDGKIIAKSPNSPPLDMSIMKEPGLNDIQDNRHDNWWRGITMFLAQPNGKSDLWLWLGEDKKVRSEVENEIAIPAILPLLITTPILCFLLVLFTYHLFTPINRLERELSTRCVDNLSPLDIPDIPEEIHSLVNRLNYLFSQLSSAWQREKRFHQDAAHELRTPLTVIKLNVQNALNAITIEQKNADLSCIEKSITRSERTIEQLLTLAKIESGHTIALDEHVDVVDTIRNVIADIVPLALKQNQNIELKIDVDSLFLQGNEVLLSCLFRNLIDNAIRYSGKGTHIAASVHQIEHNVCIIIEDNGLGMSQADVDRIFERFFRVKTSTNQSQGTGLGMAICERVIALHNGRIEVTSQNPGIAFNITLPLKENNIP</sequence>
<dbReference type="Proteomes" id="UP000002943">
    <property type="component" value="Unassembled WGS sequence"/>
</dbReference>
<evidence type="ECO:0000256" key="1">
    <source>
        <dbReference type="ARBA" id="ARBA00000085"/>
    </source>
</evidence>
<dbReference type="InterPro" id="IPR036097">
    <property type="entry name" value="HisK_dim/P_sf"/>
</dbReference>
<dbReference type="InterPro" id="IPR003661">
    <property type="entry name" value="HisK_dim/P_dom"/>
</dbReference>
<dbReference type="InterPro" id="IPR036890">
    <property type="entry name" value="HATPase_C_sf"/>
</dbReference>
<dbReference type="SUPFAM" id="SSF55874">
    <property type="entry name" value="ATPase domain of HSP90 chaperone/DNA topoisomerase II/histidine kinase"/>
    <property type="match status" value="1"/>
</dbReference>
<dbReference type="eggNOG" id="COG2205">
    <property type="taxonomic scope" value="Bacteria"/>
</dbReference>
<dbReference type="SUPFAM" id="SSF47384">
    <property type="entry name" value="Homodimeric domain of signal transducing histidine kinase"/>
    <property type="match status" value="1"/>
</dbReference>
<keyword evidence="10 13" id="KW-1133">Transmembrane helix</keyword>
<comment type="subcellular location">
    <subcellularLocation>
        <location evidence="2">Membrane</location>
        <topology evidence="2">Multi-pass membrane protein</topology>
    </subcellularLocation>
</comment>
<name>E3BMA5_9VIBR</name>
<evidence type="ECO:0000256" key="3">
    <source>
        <dbReference type="ARBA" id="ARBA00012438"/>
    </source>
</evidence>
<accession>E3BMA5</accession>
<protein>
    <recommendedName>
        <fullName evidence="3">histidine kinase</fullName>
        <ecNumber evidence="3">2.7.13.3</ecNumber>
    </recommendedName>
</protein>
<keyword evidence="8" id="KW-0418">Kinase</keyword>
<dbReference type="CDD" id="cd00075">
    <property type="entry name" value="HATPase"/>
    <property type="match status" value="1"/>
</dbReference>
<dbReference type="GO" id="GO:0000155">
    <property type="term" value="F:phosphorelay sensor kinase activity"/>
    <property type="evidence" value="ECO:0007669"/>
    <property type="project" value="InterPro"/>
</dbReference>
<evidence type="ECO:0000313" key="16">
    <source>
        <dbReference type="Proteomes" id="UP000002943"/>
    </source>
</evidence>
<dbReference type="InterPro" id="IPR005467">
    <property type="entry name" value="His_kinase_dom"/>
</dbReference>
<dbReference type="Gene3D" id="1.10.287.130">
    <property type="match status" value="1"/>
</dbReference>
<evidence type="ECO:0000256" key="7">
    <source>
        <dbReference type="ARBA" id="ARBA00022741"/>
    </source>
</evidence>
<keyword evidence="9" id="KW-0067">ATP-binding</keyword>